<feature type="non-terminal residue" evidence="1">
    <location>
        <position position="100"/>
    </location>
</feature>
<keyword evidence="2" id="KW-1185">Reference proteome</keyword>
<proteinExistence type="predicted"/>
<comment type="caution">
    <text evidence="1">The sequence shown here is derived from an EMBL/GenBank/DDBJ whole genome shotgun (WGS) entry which is preliminary data.</text>
</comment>
<name>A0A7J6UNM7_PEROL</name>
<organism evidence="1 2">
    <name type="scientific">Perkinsus olseni</name>
    <name type="common">Perkinsus atlanticus</name>
    <dbReference type="NCBI Taxonomy" id="32597"/>
    <lineage>
        <taxon>Eukaryota</taxon>
        <taxon>Sar</taxon>
        <taxon>Alveolata</taxon>
        <taxon>Perkinsozoa</taxon>
        <taxon>Perkinsea</taxon>
        <taxon>Perkinsida</taxon>
        <taxon>Perkinsidae</taxon>
        <taxon>Perkinsus</taxon>
    </lineage>
</organism>
<evidence type="ECO:0000313" key="1">
    <source>
        <dbReference type="EMBL" id="KAF4758874.1"/>
    </source>
</evidence>
<evidence type="ECO:0000313" key="2">
    <source>
        <dbReference type="Proteomes" id="UP000553632"/>
    </source>
</evidence>
<gene>
    <name evidence="1" type="ORF">FOZ63_013683</name>
</gene>
<sequence length="100" mass="10979">MTAALQKRELIFCLSNGEDRVRRCIRRHSCARCKGKVPPGLGVSCFVAAITAEGGIVDNFTPAVQNVLRELDSCCDHYGRVAIDLVFKVMNAARGKVQQK</sequence>
<protein>
    <submittedName>
        <fullName evidence="1">Uncharacterized protein</fullName>
    </submittedName>
</protein>
<reference evidence="1 2" key="1">
    <citation type="submission" date="2020-04" db="EMBL/GenBank/DDBJ databases">
        <title>Perkinsus olseni comparative genomics.</title>
        <authorList>
            <person name="Bogema D.R."/>
        </authorList>
    </citation>
    <scope>NUCLEOTIDE SEQUENCE [LARGE SCALE GENOMIC DNA]</scope>
    <source>
        <strain evidence="1 2">ATCC PRA-207</strain>
    </source>
</reference>
<dbReference type="AlphaFoldDB" id="A0A7J6UNM7"/>
<accession>A0A7J6UNM7</accession>
<dbReference type="EMBL" id="JABANO010000890">
    <property type="protein sequence ID" value="KAF4758874.1"/>
    <property type="molecule type" value="Genomic_DNA"/>
</dbReference>
<dbReference type="Proteomes" id="UP000553632">
    <property type="component" value="Unassembled WGS sequence"/>
</dbReference>